<evidence type="ECO:0000256" key="7">
    <source>
        <dbReference type="ARBA" id="ARBA00044229"/>
    </source>
</evidence>
<dbReference type="SUPFAM" id="SSF51161">
    <property type="entry name" value="Trimeric LpxA-like enzymes"/>
    <property type="match status" value="1"/>
</dbReference>
<evidence type="ECO:0000256" key="2">
    <source>
        <dbReference type="ARBA" id="ARBA00007878"/>
    </source>
</evidence>
<dbReference type="RefSeq" id="XP_013331296.1">
    <property type="nucleotide sequence ID" value="XM_013475842.1"/>
</dbReference>
<evidence type="ECO:0000256" key="9">
    <source>
        <dbReference type="SAM" id="MobiDB-lite"/>
    </source>
</evidence>
<dbReference type="Gene3D" id="2.160.10.10">
    <property type="entry name" value="Hexapeptide repeat proteins"/>
    <property type="match status" value="1"/>
</dbReference>
<feature type="compositionally biased region" description="Acidic residues" evidence="9">
    <location>
        <begin position="565"/>
        <end position="607"/>
    </location>
</feature>
<evidence type="ECO:0000256" key="1">
    <source>
        <dbReference type="ARBA" id="ARBA00004514"/>
    </source>
</evidence>
<organism evidence="11 12">
    <name type="scientific">Rasamsonia emersonii (strain ATCC 16479 / CBS 393.64 / IMI 116815)</name>
    <dbReference type="NCBI Taxonomy" id="1408163"/>
    <lineage>
        <taxon>Eukaryota</taxon>
        <taxon>Fungi</taxon>
        <taxon>Dikarya</taxon>
        <taxon>Ascomycota</taxon>
        <taxon>Pezizomycotina</taxon>
        <taxon>Eurotiomycetes</taxon>
        <taxon>Eurotiomycetidae</taxon>
        <taxon>Eurotiales</taxon>
        <taxon>Trichocomaceae</taxon>
        <taxon>Rasamsonia</taxon>
    </lineage>
</organism>
<dbReference type="CDD" id="cd04652">
    <property type="entry name" value="LbH_eIF2B_gamma_C"/>
    <property type="match status" value="1"/>
</dbReference>
<evidence type="ECO:0000259" key="10">
    <source>
        <dbReference type="Pfam" id="PF25084"/>
    </source>
</evidence>
<dbReference type="OrthoDB" id="10250549at2759"/>
<evidence type="ECO:0000256" key="6">
    <source>
        <dbReference type="ARBA" id="ARBA00044196"/>
    </source>
</evidence>
<keyword evidence="4 11" id="KW-0396">Initiation factor</keyword>
<dbReference type="Gene3D" id="3.90.550.10">
    <property type="entry name" value="Spore Coat Polysaccharide Biosynthesis Protein SpsA, Chain A"/>
    <property type="match status" value="1"/>
</dbReference>
<dbReference type="GO" id="GO:0002183">
    <property type="term" value="P:cytoplasmic translational initiation"/>
    <property type="evidence" value="ECO:0007669"/>
    <property type="project" value="TreeGrafter"/>
</dbReference>
<keyword evidence="3" id="KW-0963">Cytoplasm</keyword>
<feature type="region of interest" description="Disordered" evidence="9">
    <location>
        <begin position="151"/>
        <end position="173"/>
    </location>
</feature>
<comment type="subunit">
    <text evidence="8">Component of the translation initiation factor 2B (eIF2B) complex which is a heterodecamer of two sets of five different subunits: alpha, beta, gamma, delta and epsilon. Subunits alpha, beta and delta comprise a regulatory subcomplex and subunits epsilon and gamma comprise a catalytic subcomplex. Within the complex, the hexameric regulatory complex resides at the center, with the two heterodimeric catalytic subcomplexes bound on opposite sides.</text>
</comment>
<keyword evidence="5" id="KW-0648">Protein biosynthesis</keyword>
<sequence length="607" mass="66004">MPHSVTVPSSGFQALILCGPGVSLNTFTSNPEEFPKALIPIANRPMVWYPLDWCYRMGITNITLITPPASQAPLEAALSQNPHLTSLPSPSPSVLAPRDLTLTTGTAELLRLPEVQSCIKSDFLLLPCDLICDIPGESLLDAWMVTQAALGGSPEPEARPNRRSRIVGSGGEKVGRRGGMSVWYQTRGREESVKDEVADFAITAPLEEDEAPVVYPPVEGPGSIRFGLSKLVYAMPMDSLKEKMEEDKGLLIRHSLVNKHARVKMLTTYRDAHIYLFPYWVKEMAKNNEKFQSISEDLIGWWAKAEWQSGLGEKLGLREVLEPKDGHSGDYGSHDGETLEEEINLQAMTTTKTGGSETVVNRSSSLDSPAESQFASRVNTSNLEAASESTALGSKTKLTIPPILAYVHSSHPSAPLIRRVDSSALLLSVSLRLAKLESVEEVGRANASPFAHAQKVAYPAGVAQRCTVTKADCLLAENVTVEEKCVIKESVIGANCHVASGARLTRCLLMDGAVVGERCQLTGCIIGRRSKIGRESVLKDCEVQDGNVVPDETDAKNEKFMVFEGLDEDENPEGEEEMEEEEEGEGEGEDKMDESTDFDEGGGDLGF</sequence>
<dbReference type="InterPro" id="IPR029044">
    <property type="entry name" value="Nucleotide-diphossugar_trans"/>
</dbReference>
<evidence type="ECO:0000256" key="4">
    <source>
        <dbReference type="ARBA" id="ARBA00022540"/>
    </source>
</evidence>
<accession>A0A0F4Z2E9</accession>
<dbReference type="InterPro" id="IPR056764">
    <property type="entry name" value="LbH_EIF2B3/5"/>
</dbReference>
<dbReference type="GO" id="GO:0005851">
    <property type="term" value="C:eukaryotic translation initiation factor 2B complex"/>
    <property type="evidence" value="ECO:0007669"/>
    <property type="project" value="TreeGrafter"/>
</dbReference>
<dbReference type="SUPFAM" id="SSF53448">
    <property type="entry name" value="Nucleotide-diphospho-sugar transferases"/>
    <property type="match status" value="1"/>
</dbReference>
<dbReference type="GO" id="GO:0003743">
    <property type="term" value="F:translation initiation factor activity"/>
    <property type="evidence" value="ECO:0007669"/>
    <property type="project" value="UniProtKB-KW"/>
</dbReference>
<feature type="region of interest" description="Disordered" evidence="9">
    <location>
        <begin position="563"/>
        <end position="607"/>
    </location>
</feature>
<dbReference type="Pfam" id="PF25084">
    <property type="entry name" value="LbH_EIF2B"/>
    <property type="match status" value="1"/>
</dbReference>
<comment type="caution">
    <text evidence="11">The sequence shown here is derived from an EMBL/GenBank/DDBJ whole genome shotgun (WGS) entry which is preliminary data.</text>
</comment>
<dbReference type="PANTHER" id="PTHR45989">
    <property type="entry name" value="TRANSLATION INITIATION FACTOR EIF-2B SUBUNIT GAMMA"/>
    <property type="match status" value="1"/>
</dbReference>
<dbReference type="GO" id="GO:0005085">
    <property type="term" value="F:guanyl-nucleotide exchange factor activity"/>
    <property type="evidence" value="ECO:0007669"/>
    <property type="project" value="TreeGrafter"/>
</dbReference>
<evidence type="ECO:0000313" key="11">
    <source>
        <dbReference type="EMBL" id="KKA24684.1"/>
    </source>
</evidence>
<reference evidence="11 12" key="1">
    <citation type="submission" date="2015-04" db="EMBL/GenBank/DDBJ databases">
        <authorList>
            <person name="Heijne W.H."/>
            <person name="Fedorova N.D."/>
            <person name="Nierman W.C."/>
            <person name="Vollebregt A.W."/>
            <person name="Zhao Z."/>
            <person name="Wu L."/>
            <person name="Kumar M."/>
            <person name="Stam H."/>
            <person name="van den Berg M.A."/>
            <person name="Pel H.J."/>
        </authorList>
    </citation>
    <scope>NUCLEOTIDE SEQUENCE [LARGE SCALE GENOMIC DNA]</scope>
    <source>
        <strain evidence="11 12">CBS 393.64</strain>
    </source>
</reference>
<dbReference type="InterPro" id="IPR051960">
    <property type="entry name" value="eIF2B_gamma"/>
</dbReference>
<dbReference type="EMBL" id="LASV01000052">
    <property type="protein sequence ID" value="KKA24684.1"/>
    <property type="molecule type" value="Genomic_DNA"/>
</dbReference>
<evidence type="ECO:0000256" key="3">
    <source>
        <dbReference type="ARBA" id="ARBA00022490"/>
    </source>
</evidence>
<comment type="subcellular location">
    <subcellularLocation>
        <location evidence="1">Cytoplasm</location>
        <location evidence="1">Cytosol</location>
    </subcellularLocation>
</comment>
<name>A0A0F4Z2E9_RASE3</name>
<feature type="domain" description="EIF2B subunit epsilon/gamma LbH" evidence="10">
    <location>
        <begin position="463"/>
        <end position="549"/>
    </location>
</feature>
<feature type="region of interest" description="Disordered" evidence="9">
    <location>
        <begin position="350"/>
        <end position="379"/>
    </location>
</feature>
<dbReference type="GO" id="GO:0005829">
    <property type="term" value="C:cytosol"/>
    <property type="evidence" value="ECO:0007669"/>
    <property type="project" value="UniProtKB-SubCell"/>
</dbReference>
<evidence type="ECO:0000256" key="5">
    <source>
        <dbReference type="ARBA" id="ARBA00022917"/>
    </source>
</evidence>
<dbReference type="InterPro" id="IPR011004">
    <property type="entry name" value="Trimer_LpxA-like_sf"/>
</dbReference>
<dbReference type="Proteomes" id="UP000053958">
    <property type="component" value="Unassembled WGS sequence"/>
</dbReference>
<dbReference type="STRING" id="1408163.A0A0F4Z2E9"/>
<dbReference type="AlphaFoldDB" id="A0A0F4Z2E9"/>
<proteinExistence type="inferred from homology"/>
<dbReference type="GeneID" id="25313642"/>
<dbReference type="PANTHER" id="PTHR45989:SF1">
    <property type="entry name" value="TRANSLATION INITIATION FACTOR EIF-2B SUBUNIT GAMMA"/>
    <property type="match status" value="1"/>
</dbReference>
<gene>
    <name evidence="11" type="ORF">T310_1291</name>
</gene>
<comment type="similarity">
    <text evidence="2">Belongs to the eIF-2B gamma/epsilon subunits family.</text>
</comment>
<evidence type="ECO:0000256" key="8">
    <source>
        <dbReference type="ARBA" id="ARBA00046432"/>
    </source>
</evidence>
<evidence type="ECO:0000313" key="12">
    <source>
        <dbReference type="Proteomes" id="UP000053958"/>
    </source>
</evidence>
<protein>
    <recommendedName>
        <fullName evidence="6">Translation initiation factor eIF2B subunit gamma</fullName>
    </recommendedName>
    <alternativeName>
        <fullName evidence="7">eIF2B GDP-GTP exchange factor subunit gamma</fullName>
    </alternativeName>
</protein>
<keyword evidence="12" id="KW-1185">Reference proteome</keyword>